<dbReference type="GO" id="GO:0006281">
    <property type="term" value="P:DNA repair"/>
    <property type="evidence" value="ECO:0007669"/>
    <property type="project" value="UniProtKB-UniRule"/>
</dbReference>
<keyword evidence="8" id="KW-0547">Nucleotide-binding</keyword>
<evidence type="ECO:0000313" key="8">
    <source>
        <dbReference type="EMBL" id="GHF61627.1"/>
    </source>
</evidence>
<name>A0A8J3H0X0_9RHOB</name>
<dbReference type="InterPro" id="IPR013849">
    <property type="entry name" value="DNA_helicase_Holl-junc_RuvA_I"/>
</dbReference>
<keyword evidence="2 6" id="KW-0227">DNA damage</keyword>
<feature type="domain" description="Helix-hairpin-helix DNA-binding motif class 1" evidence="7">
    <location>
        <begin position="108"/>
        <end position="127"/>
    </location>
</feature>
<feature type="domain" description="Helix-hairpin-helix DNA-binding motif class 1" evidence="7">
    <location>
        <begin position="73"/>
        <end position="92"/>
    </location>
</feature>
<evidence type="ECO:0000256" key="5">
    <source>
        <dbReference type="ARBA" id="ARBA00023204"/>
    </source>
</evidence>
<evidence type="ECO:0000259" key="7">
    <source>
        <dbReference type="SMART" id="SM00278"/>
    </source>
</evidence>
<dbReference type="HAMAP" id="MF_00031">
    <property type="entry name" value="DNA_HJ_migration_RuvA"/>
    <property type="match status" value="1"/>
</dbReference>
<dbReference type="InterPro" id="IPR003583">
    <property type="entry name" value="Hlx-hairpin-Hlx_DNA-bd_motif"/>
</dbReference>
<dbReference type="NCBIfam" id="TIGR00084">
    <property type="entry name" value="ruvA"/>
    <property type="match status" value="1"/>
</dbReference>
<protein>
    <recommendedName>
        <fullName evidence="6">Holliday junction branch migration complex subunit RuvA</fullName>
    </recommendedName>
</protein>
<dbReference type="Pfam" id="PF01330">
    <property type="entry name" value="RuvA_N"/>
    <property type="match status" value="1"/>
</dbReference>
<dbReference type="Proteomes" id="UP000626220">
    <property type="component" value="Unassembled WGS sequence"/>
</dbReference>
<comment type="caution">
    <text evidence="8">The sequence shown here is derived from an EMBL/GenBank/DDBJ whole genome shotgun (WGS) entry which is preliminary data.</text>
</comment>
<dbReference type="Gene3D" id="2.40.50.140">
    <property type="entry name" value="Nucleic acid-binding proteins"/>
    <property type="match status" value="1"/>
</dbReference>
<comment type="domain">
    <text evidence="6">Has three domains with a flexible linker between the domains II and III and assumes an 'L' shape. Domain III is highly mobile and contacts RuvB.</text>
</comment>
<dbReference type="Gene3D" id="1.10.150.20">
    <property type="entry name" value="5' to 3' exonuclease, C-terminal subdomain"/>
    <property type="match status" value="1"/>
</dbReference>
<keyword evidence="8" id="KW-0347">Helicase</keyword>
<keyword evidence="9" id="KW-1185">Reference proteome</keyword>
<dbReference type="SUPFAM" id="SSF50249">
    <property type="entry name" value="Nucleic acid-binding proteins"/>
    <property type="match status" value="1"/>
</dbReference>
<evidence type="ECO:0000256" key="3">
    <source>
        <dbReference type="ARBA" id="ARBA00023125"/>
    </source>
</evidence>
<dbReference type="GO" id="GO:0006310">
    <property type="term" value="P:DNA recombination"/>
    <property type="evidence" value="ECO:0007669"/>
    <property type="project" value="UniProtKB-UniRule"/>
</dbReference>
<organism evidence="8 9">
    <name type="scientific">Seohaeicola zhoushanensis</name>
    <dbReference type="NCBI Taxonomy" id="1569283"/>
    <lineage>
        <taxon>Bacteria</taxon>
        <taxon>Pseudomonadati</taxon>
        <taxon>Pseudomonadota</taxon>
        <taxon>Alphaproteobacteria</taxon>
        <taxon>Rhodobacterales</taxon>
        <taxon>Roseobacteraceae</taxon>
        <taxon>Seohaeicola</taxon>
    </lineage>
</organism>
<evidence type="ECO:0000256" key="4">
    <source>
        <dbReference type="ARBA" id="ARBA00023172"/>
    </source>
</evidence>
<reference evidence="8" key="2">
    <citation type="submission" date="2020-09" db="EMBL/GenBank/DDBJ databases">
        <authorList>
            <person name="Sun Q."/>
            <person name="Kim S."/>
        </authorList>
    </citation>
    <scope>NUCLEOTIDE SEQUENCE</scope>
    <source>
        <strain evidence="8">KCTC 42650</strain>
    </source>
</reference>
<dbReference type="GO" id="GO:0048476">
    <property type="term" value="C:Holliday junction resolvase complex"/>
    <property type="evidence" value="ECO:0007669"/>
    <property type="project" value="UniProtKB-UniRule"/>
</dbReference>
<feature type="region of interest" description="Domain III" evidence="6">
    <location>
        <begin position="164"/>
        <end position="226"/>
    </location>
</feature>
<gene>
    <name evidence="6 8" type="primary">ruvA</name>
    <name evidence="8" type="ORF">GCM10017056_36330</name>
</gene>
<evidence type="ECO:0000256" key="1">
    <source>
        <dbReference type="ARBA" id="ARBA00022490"/>
    </source>
</evidence>
<dbReference type="EMBL" id="BNCJ01000012">
    <property type="protein sequence ID" value="GHF61627.1"/>
    <property type="molecule type" value="Genomic_DNA"/>
</dbReference>
<proteinExistence type="inferred from homology"/>
<dbReference type="AlphaFoldDB" id="A0A8J3H0X0"/>
<keyword evidence="4 6" id="KW-0233">DNA recombination</keyword>
<dbReference type="RefSeq" id="WP_189681529.1">
    <property type="nucleotide sequence ID" value="NZ_BNCJ01000012.1"/>
</dbReference>
<dbReference type="GO" id="GO:0009378">
    <property type="term" value="F:four-way junction helicase activity"/>
    <property type="evidence" value="ECO:0007669"/>
    <property type="project" value="InterPro"/>
</dbReference>
<evidence type="ECO:0000256" key="6">
    <source>
        <dbReference type="HAMAP-Rule" id="MF_00031"/>
    </source>
</evidence>
<keyword evidence="3 6" id="KW-0238">DNA-binding</keyword>
<evidence type="ECO:0000313" key="9">
    <source>
        <dbReference type="Proteomes" id="UP000626220"/>
    </source>
</evidence>
<keyword evidence="5 6" id="KW-0234">DNA repair</keyword>
<dbReference type="CDD" id="cd14332">
    <property type="entry name" value="UBA_RuvA_C"/>
    <property type="match status" value="1"/>
</dbReference>
<comment type="caution">
    <text evidence="6">Lacks conserved residue(s) required for the propagation of feature annotation.</text>
</comment>
<dbReference type="SMART" id="SM00278">
    <property type="entry name" value="HhH1"/>
    <property type="match status" value="2"/>
</dbReference>
<dbReference type="GO" id="GO:0005524">
    <property type="term" value="F:ATP binding"/>
    <property type="evidence" value="ECO:0007669"/>
    <property type="project" value="InterPro"/>
</dbReference>
<comment type="similarity">
    <text evidence="6">Belongs to the RuvA family.</text>
</comment>
<keyword evidence="1 6" id="KW-0963">Cytoplasm</keyword>
<dbReference type="GO" id="GO:0005737">
    <property type="term" value="C:cytoplasm"/>
    <property type="evidence" value="ECO:0007669"/>
    <property type="project" value="UniProtKB-SubCell"/>
</dbReference>
<dbReference type="InterPro" id="IPR012340">
    <property type="entry name" value="NA-bd_OB-fold"/>
</dbReference>
<comment type="function">
    <text evidence="6">The RuvA-RuvB-RuvC complex processes Holliday junction (HJ) DNA during genetic recombination and DNA repair, while the RuvA-RuvB complex plays an important role in the rescue of blocked DNA replication forks via replication fork reversal (RFR). RuvA specifically binds to HJ cruciform DNA, conferring on it an open structure. The RuvB hexamer acts as an ATP-dependent pump, pulling dsDNA into and through the RuvAB complex. HJ branch migration allows RuvC to scan DNA until it finds its consensus sequence, where it cleaves and resolves the cruciform DNA.</text>
</comment>
<dbReference type="GO" id="GO:0009379">
    <property type="term" value="C:Holliday junction helicase complex"/>
    <property type="evidence" value="ECO:0007669"/>
    <property type="project" value="InterPro"/>
</dbReference>
<dbReference type="Pfam" id="PF07499">
    <property type="entry name" value="RuvA_C"/>
    <property type="match status" value="1"/>
</dbReference>
<dbReference type="InterPro" id="IPR036267">
    <property type="entry name" value="RuvA_C_sf"/>
</dbReference>
<evidence type="ECO:0000256" key="2">
    <source>
        <dbReference type="ARBA" id="ARBA00022763"/>
    </source>
</evidence>
<dbReference type="Gene3D" id="1.10.8.10">
    <property type="entry name" value="DNA helicase RuvA subunit, C-terminal domain"/>
    <property type="match status" value="1"/>
</dbReference>
<comment type="subunit">
    <text evidence="6">Homotetramer. Forms an RuvA(8)-RuvB(12)-Holliday junction (HJ) complex. HJ DNA is sandwiched between 2 RuvA tetramers; dsDNA enters through RuvA and exits via RuvB. An RuvB hexamer assembles on each DNA strand where it exits the tetramer. Each RuvB hexamer is contacted by two RuvA subunits (via domain III) on 2 adjacent RuvB subunits; this complex drives branch migration. In the full resolvosome a probable DNA-RuvA(4)-RuvB(12)-RuvC(2) complex forms which resolves the HJ.</text>
</comment>
<reference evidence="8" key="1">
    <citation type="journal article" date="2014" name="Int. J. Syst. Evol. Microbiol.">
        <title>Complete genome sequence of Corynebacterium casei LMG S-19264T (=DSM 44701T), isolated from a smear-ripened cheese.</title>
        <authorList>
            <consortium name="US DOE Joint Genome Institute (JGI-PGF)"/>
            <person name="Walter F."/>
            <person name="Albersmeier A."/>
            <person name="Kalinowski J."/>
            <person name="Ruckert C."/>
        </authorList>
    </citation>
    <scope>NUCLEOTIDE SEQUENCE</scope>
    <source>
        <strain evidence="8">KCTC 42650</strain>
    </source>
</reference>
<dbReference type="InterPro" id="IPR010994">
    <property type="entry name" value="RuvA_2-like"/>
</dbReference>
<dbReference type="Pfam" id="PF14520">
    <property type="entry name" value="HHH_5"/>
    <property type="match status" value="1"/>
</dbReference>
<keyword evidence="8" id="KW-0067">ATP-binding</keyword>
<feature type="region of interest" description="Domain I" evidence="6">
    <location>
        <begin position="1"/>
        <end position="64"/>
    </location>
</feature>
<accession>A0A8J3H0X0</accession>
<keyword evidence="8" id="KW-0378">Hydrolase</keyword>
<dbReference type="SUPFAM" id="SSF46929">
    <property type="entry name" value="DNA helicase RuvA subunit, C-terminal domain"/>
    <property type="match status" value="1"/>
</dbReference>
<dbReference type="InterPro" id="IPR011114">
    <property type="entry name" value="RuvA_C"/>
</dbReference>
<sequence length="226" mass="22935">MIGRLRGRLDYRTADHVLIDVNGVGYIVYVSERTLAELPGPGGVVSVYTDLVVREDHWQLFGFLSLAEKEWHRLLMTVQGVGAKVSLAILGALGPDGVSRAIALGDWASVKAAKGVGPKTAQRIVLDLKDKAPAVMAMGGIAGGALPDPAEVIEDEAAPTPARATARSAAPSGNGAAVADALSALANLGYGPSDAASAVAQAAGSAPEADAATLIRAALKLLAPKG</sequence>
<comment type="subcellular location">
    <subcellularLocation>
        <location evidence="6">Cytoplasm</location>
    </subcellularLocation>
</comment>
<dbReference type="GO" id="GO:0000400">
    <property type="term" value="F:four-way junction DNA binding"/>
    <property type="evidence" value="ECO:0007669"/>
    <property type="project" value="UniProtKB-UniRule"/>
</dbReference>
<dbReference type="SUPFAM" id="SSF47781">
    <property type="entry name" value="RuvA domain 2-like"/>
    <property type="match status" value="1"/>
</dbReference>
<dbReference type="InterPro" id="IPR000085">
    <property type="entry name" value="RuvA"/>
</dbReference>